<dbReference type="SUPFAM" id="SSF56925">
    <property type="entry name" value="OMPA-like"/>
    <property type="match status" value="1"/>
</dbReference>
<evidence type="ECO:0000313" key="2">
    <source>
        <dbReference type="EMBL" id="SMX25846.1"/>
    </source>
</evidence>
<protein>
    <recommendedName>
        <fullName evidence="1">Transferrin-binding protein B C-lobe/N-lobe beta-barrel domain-containing protein</fullName>
    </recommendedName>
</protein>
<reference evidence="2 3" key="1">
    <citation type="submission" date="2017-05" db="EMBL/GenBank/DDBJ databases">
        <authorList>
            <person name="Song R."/>
            <person name="Chenine A.L."/>
            <person name="Ruprecht R.M."/>
        </authorList>
    </citation>
    <scope>NUCLEOTIDE SEQUENCE [LARGE SCALE GENOMIC DNA]</scope>
    <source>
        <strain evidence="2 3">CECT 8489</strain>
    </source>
</reference>
<gene>
    <name evidence="2" type="ORF">BOA8489_03991</name>
</gene>
<dbReference type="PROSITE" id="PS51257">
    <property type="entry name" value="PROKAR_LIPOPROTEIN"/>
    <property type="match status" value="1"/>
</dbReference>
<keyword evidence="3" id="KW-1185">Reference proteome</keyword>
<sequence>MRLVFSVGVLAITLAGCGGGGGGQVPIPGLAEPTASSGYAEATSSLFEPSVTITRSGEAQHIMQGGALVDQKSIELMVSATGNIVNGQREFLVTYGGTPVILQWLADNSGWFVGSNGDLEIRAAPWIVTGDEQASLAWWNINDHGTEYFWGLQVGGFNTDPDIVADRSDVFPVTFNGEGGVSVNAQDDSFWASAGGPATLIVDFNTGTISGSIELGHENNSGPLMISDTTLTIASMPITYNTFSGTASIVPADFGLSGIGTISVDGMFFGSTANAVGGEISGVGEAAPEYGSVTTYLNGAFLAEE</sequence>
<dbReference type="RefSeq" id="WP_093976016.1">
    <property type="nucleotide sequence ID" value="NZ_FXXQ01000036.1"/>
</dbReference>
<name>A0A238J5B4_9RHOB</name>
<accession>A0A238J5B4</accession>
<evidence type="ECO:0000313" key="3">
    <source>
        <dbReference type="Proteomes" id="UP000201838"/>
    </source>
</evidence>
<feature type="domain" description="Transferrin-binding protein B C-lobe/N-lobe beta-barrel" evidence="1">
    <location>
        <begin position="174"/>
        <end position="289"/>
    </location>
</feature>
<dbReference type="InterPro" id="IPR011250">
    <property type="entry name" value="OMP/PagP_B-barrel"/>
</dbReference>
<proteinExistence type="predicted"/>
<dbReference type="Pfam" id="PF01298">
    <property type="entry name" value="TbpB_B_D"/>
    <property type="match status" value="1"/>
</dbReference>
<organism evidence="2 3">
    <name type="scientific">Boseongicola aestuarii</name>
    <dbReference type="NCBI Taxonomy" id="1470561"/>
    <lineage>
        <taxon>Bacteria</taxon>
        <taxon>Pseudomonadati</taxon>
        <taxon>Pseudomonadota</taxon>
        <taxon>Alphaproteobacteria</taxon>
        <taxon>Rhodobacterales</taxon>
        <taxon>Paracoccaceae</taxon>
        <taxon>Boseongicola</taxon>
    </lineage>
</organism>
<dbReference type="Gene3D" id="2.40.160.90">
    <property type="match status" value="1"/>
</dbReference>
<dbReference type="InterPro" id="IPR001677">
    <property type="entry name" value="TbpB_B_D"/>
</dbReference>
<dbReference type="EMBL" id="FXXQ01000036">
    <property type="protein sequence ID" value="SMX25846.1"/>
    <property type="molecule type" value="Genomic_DNA"/>
</dbReference>
<dbReference type="AlphaFoldDB" id="A0A238J5B4"/>
<dbReference type="Proteomes" id="UP000201838">
    <property type="component" value="Unassembled WGS sequence"/>
</dbReference>
<evidence type="ECO:0000259" key="1">
    <source>
        <dbReference type="Pfam" id="PF01298"/>
    </source>
</evidence>